<dbReference type="EMBL" id="CAJOBB010005178">
    <property type="protein sequence ID" value="CAF4118849.1"/>
    <property type="molecule type" value="Genomic_DNA"/>
</dbReference>
<reference evidence="1" key="1">
    <citation type="submission" date="2021-02" db="EMBL/GenBank/DDBJ databases">
        <authorList>
            <person name="Nowell W R."/>
        </authorList>
    </citation>
    <scope>NUCLEOTIDE SEQUENCE</scope>
</reference>
<dbReference type="Proteomes" id="UP000663891">
    <property type="component" value="Unassembled WGS sequence"/>
</dbReference>
<comment type="caution">
    <text evidence="1">The sequence shown here is derived from an EMBL/GenBank/DDBJ whole genome shotgun (WGS) entry which is preliminary data.</text>
</comment>
<dbReference type="EMBL" id="CAJOAY010001698">
    <property type="protein sequence ID" value="CAF3875770.1"/>
    <property type="molecule type" value="Genomic_DNA"/>
</dbReference>
<gene>
    <name evidence="3" type="ORF">KXQ929_LOCUS35519</name>
    <name evidence="2" type="ORF">OKA104_LOCUS22860</name>
    <name evidence="1" type="ORF">VCS650_LOCUS16500</name>
</gene>
<dbReference type="EMBL" id="CAJNON010000148">
    <property type="protein sequence ID" value="CAF1034180.1"/>
    <property type="molecule type" value="Genomic_DNA"/>
</dbReference>
<dbReference type="Proteomes" id="UP000663868">
    <property type="component" value="Unassembled WGS sequence"/>
</dbReference>
<accession>A0A814J8U7</accession>
<evidence type="ECO:0000313" key="3">
    <source>
        <dbReference type="EMBL" id="CAF4118849.1"/>
    </source>
</evidence>
<protein>
    <submittedName>
        <fullName evidence="1">Uncharacterized protein</fullName>
    </submittedName>
</protein>
<organism evidence="1 4">
    <name type="scientific">Adineta steineri</name>
    <dbReference type="NCBI Taxonomy" id="433720"/>
    <lineage>
        <taxon>Eukaryota</taxon>
        <taxon>Metazoa</taxon>
        <taxon>Spiralia</taxon>
        <taxon>Gnathifera</taxon>
        <taxon>Rotifera</taxon>
        <taxon>Eurotatoria</taxon>
        <taxon>Bdelloidea</taxon>
        <taxon>Adinetida</taxon>
        <taxon>Adinetidae</taxon>
        <taxon>Adineta</taxon>
    </lineage>
</organism>
<dbReference type="AlphaFoldDB" id="A0A814J8U7"/>
<evidence type="ECO:0000313" key="1">
    <source>
        <dbReference type="EMBL" id="CAF1034180.1"/>
    </source>
</evidence>
<proteinExistence type="predicted"/>
<evidence type="ECO:0000313" key="2">
    <source>
        <dbReference type="EMBL" id="CAF3875770.1"/>
    </source>
</evidence>
<sequence>MRTTQKLNLETLFDELLKFQEEFEENEKYLSFDFRSKTGLCWELILEVANYLSLNDVVTAFSSDVLCLLWRYNKKLPIIEPSETFMRTMIHTIMPEQIVSLRIKANHHKSTIELAPPATFNHVKKLTLINFQKNQIIDFQKYFTRLTCLSLFYEEQMCFHNFMKIFNYLNSPIEQFEIHCRNVLCSHRRTDLIFQKLNTLNYTIEYLILNIAHISMTIVNKCFQSYTTCLLKTIIDFIKIMTNIQCIHIIINQGSIEKLLDINEWKSLVTGCRKLKKVILHGKRNMSQDEKLKQKALEIQNQMSNEKRKIEFEIKLK</sequence>
<dbReference type="OrthoDB" id="9983860at2759"/>
<dbReference type="Proteomes" id="UP000663881">
    <property type="component" value="Unassembled WGS sequence"/>
</dbReference>
<name>A0A814J8U7_9BILA</name>
<evidence type="ECO:0000313" key="4">
    <source>
        <dbReference type="Proteomes" id="UP000663891"/>
    </source>
</evidence>